<evidence type="ECO:0000313" key="3">
    <source>
        <dbReference type="Proteomes" id="UP000265903"/>
    </source>
</evidence>
<keyword evidence="1" id="KW-0732">Signal</keyword>
<organism evidence="2 3">
    <name type="scientific">Marinobacter litoralis</name>
    <dbReference type="NCBI Taxonomy" id="187981"/>
    <lineage>
        <taxon>Bacteria</taxon>
        <taxon>Pseudomonadati</taxon>
        <taxon>Pseudomonadota</taxon>
        <taxon>Gammaproteobacteria</taxon>
        <taxon>Pseudomonadales</taxon>
        <taxon>Marinobacteraceae</taxon>
        <taxon>Marinobacter</taxon>
    </lineage>
</organism>
<gene>
    <name evidence="2" type="ORF">DOQ08_02174</name>
</gene>
<dbReference type="Proteomes" id="UP000265903">
    <property type="component" value="Unassembled WGS sequence"/>
</dbReference>
<name>A0A3M2RBP5_9GAMM</name>
<protein>
    <recommendedName>
        <fullName evidence="4">Penicillin-binding protein activator LpoB</fullName>
    </recommendedName>
</protein>
<evidence type="ECO:0000256" key="1">
    <source>
        <dbReference type="SAM" id="SignalP"/>
    </source>
</evidence>
<feature type="chain" id="PRO_5018245226" description="Penicillin-binding protein activator LpoB" evidence="1">
    <location>
        <begin position="18"/>
        <end position="177"/>
    </location>
</feature>
<sequence>MMLMRSLTVGLSLALMAGCSVMQSQTQSEPVDLDSRFAVIPLGNLSQTPQAGDQAASILSALLRARGAAEVELYLPADDNPLIYDNHDRQQDAIASAMDQGADIIVEGTVDEWRYKNGLDGEPAVGLTLVFRDAEDNSVIWSGTGARTGWGREGVAVAGHKVLEDLLDEMPVIETAR</sequence>
<evidence type="ECO:0000313" key="2">
    <source>
        <dbReference type="EMBL" id="RMJ02710.1"/>
    </source>
</evidence>
<dbReference type="Gene3D" id="3.40.50.10610">
    <property type="entry name" value="ABC-type transport auxiliary lipoprotein component"/>
    <property type="match status" value="1"/>
</dbReference>
<reference evidence="2 3" key="1">
    <citation type="submission" date="2018-08" db="EMBL/GenBank/DDBJ databases">
        <title>Whole Genome Sequence of the Moderate Halophilic Marine Bacterium Marinobacter litoralis Sw-45.</title>
        <authorList>
            <person name="Musa H."/>
        </authorList>
    </citation>
    <scope>NUCLEOTIDE SEQUENCE [LARGE SCALE GENOMIC DNA]</scope>
    <source>
        <strain evidence="2 3">Sw-45</strain>
    </source>
</reference>
<accession>A0A3M2RBP5</accession>
<feature type="signal peptide" evidence="1">
    <location>
        <begin position="1"/>
        <end position="17"/>
    </location>
</feature>
<dbReference type="RefSeq" id="WP_165823657.1">
    <property type="nucleotide sequence ID" value="NZ_QMDL01000003.1"/>
</dbReference>
<dbReference type="AlphaFoldDB" id="A0A3M2RBP5"/>
<evidence type="ECO:0008006" key="4">
    <source>
        <dbReference type="Google" id="ProtNLM"/>
    </source>
</evidence>
<dbReference type="EMBL" id="QMDL01000003">
    <property type="protein sequence ID" value="RMJ02710.1"/>
    <property type="molecule type" value="Genomic_DNA"/>
</dbReference>
<keyword evidence="3" id="KW-1185">Reference proteome</keyword>
<dbReference type="PROSITE" id="PS51257">
    <property type="entry name" value="PROKAR_LIPOPROTEIN"/>
    <property type="match status" value="1"/>
</dbReference>
<comment type="caution">
    <text evidence="2">The sequence shown here is derived from an EMBL/GenBank/DDBJ whole genome shotgun (WGS) entry which is preliminary data.</text>
</comment>
<proteinExistence type="predicted"/>